<reference evidence="2 3" key="1">
    <citation type="submission" date="2019-02" db="EMBL/GenBank/DDBJ databases">
        <title>Paenibacillus sp. nov., isolated from surface-sterilized tissue of Thalictrum simplex L.</title>
        <authorList>
            <person name="Tuo L."/>
        </authorList>
    </citation>
    <scope>NUCLEOTIDE SEQUENCE [LARGE SCALE GENOMIC DNA]</scope>
    <source>
        <strain evidence="2 3">N2SHLJ1</strain>
    </source>
</reference>
<name>A0A4Q9DGA0_9BACL</name>
<sequence length="447" mass="48924">MEELNMHGASKKVTLTVLSAMIGLSLAGCSGGAAGTAGSGAKPADNKSAAPGADNAAKPVKLRINWWGSQPRHDATLKILELYTKKHPNVTFEPEYSGFDGYIDKLNTQAAAKSAPDIMQMDSAWLADWNGRGLFADLASLNLKDIDEALVSTGKYKDKQTAVPIGKNAWGMVYDKGSLDKLGFQIPKDGITWDDFFKMAKEIKQKLGKDQYVIQDLSSNWEAYWSYQLSKGKGYAITPEGKFNYDKDTFIEWQTILSNLRKDGVIPPADIATGDKELDPKLDLMLAGKLIFRAAHAAQASSWDSMKPGSIGVMAMPKGTQAGGWLKATFYFAVSQDSKNKEEALKFVDWFINDPEAGEISGTTRGVPVSSKILAQLQPKFTVADKLTAEMIDKTAANTQKHLPTPKGWDIFTTKDYKAIAEAVMFGKTTPEQAYNDLKKKSADYEK</sequence>
<gene>
    <name evidence="2" type="ORF">EYB31_34305</name>
</gene>
<dbReference type="InterPro" id="IPR050490">
    <property type="entry name" value="Bact_solute-bd_prot1"/>
</dbReference>
<dbReference type="Proteomes" id="UP000293142">
    <property type="component" value="Unassembled WGS sequence"/>
</dbReference>
<accession>A0A4Q9DGA0</accession>
<organism evidence="2 3">
    <name type="scientific">Paenibacillus thalictri</name>
    <dbReference type="NCBI Taxonomy" id="2527873"/>
    <lineage>
        <taxon>Bacteria</taxon>
        <taxon>Bacillati</taxon>
        <taxon>Bacillota</taxon>
        <taxon>Bacilli</taxon>
        <taxon>Bacillales</taxon>
        <taxon>Paenibacillaceae</taxon>
        <taxon>Paenibacillus</taxon>
    </lineage>
</organism>
<dbReference type="EMBL" id="SIRE01000034">
    <property type="protein sequence ID" value="TBL70085.1"/>
    <property type="molecule type" value="Genomic_DNA"/>
</dbReference>
<evidence type="ECO:0000313" key="3">
    <source>
        <dbReference type="Proteomes" id="UP000293142"/>
    </source>
</evidence>
<dbReference type="OrthoDB" id="7918484at2"/>
<dbReference type="AlphaFoldDB" id="A0A4Q9DGA0"/>
<proteinExistence type="predicted"/>
<dbReference type="SUPFAM" id="SSF53850">
    <property type="entry name" value="Periplasmic binding protein-like II"/>
    <property type="match status" value="1"/>
</dbReference>
<keyword evidence="3" id="KW-1185">Reference proteome</keyword>
<evidence type="ECO:0000313" key="2">
    <source>
        <dbReference type="EMBL" id="TBL70085.1"/>
    </source>
</evidence>
<evidence type="ECO:0000256" key="1">
    <source>
        <dbReference type="SAM" id="MobiDB-lite"/>
    </source>
</evidence>
<feature type="region of interest" description="Disordered" evidence="1">
    <location>
        <begin position="35"/>
        <end position="54"/>
    </location>
</feature>
<dbReference type="PANTHER" id="PTHR43649:SF11">
    <property type="entry name" value="ABC TRANSPORTER SUBSTRATE-BINDING PROTEIN YESO-RELATED"/>
    <property type="match status" value="1"/>
</dbReference>
<comment type="caution">
    <text evidence="2">The sequence shown here is derived from an EMBL/GenBank/DDBJ whole genome shotgun (WGS) entry which is preliminary data.</text>
</comment>
<dbReference type="Pfam" id="PF01547">
    <property type="entry name" value="SBP_bac_1"/>
    <property type="match status" value="1"/>
</dbReference>
<dbReference type="InterPro" id="IPR006059">
    <property type="entry name" value="SBP"/>
</dbReference>
<protein>
    <submittedName>
        <fullName evidence="2">Extracellular solute-binding protein</fullName>
    </submittedName>
</protein>
<dbReference type="Gene3D" id="3.40.190.10">
    <property type="entry name" value="Periplasmic binding protein-like II"/>
    <property type="match status" value="2"/>
</dbReference>
<dbReference type="PANTHER" id="PTHR43649">
    <property type="entry name" value="ARABINOSE-BINDING PROTEIN-RELATED"/>
    <property type="match status" value="1"/>
</dbReference>